<dbReference type="STRING" id="576137.A0A1L7XKK6"/>
<sequence length="541" mass="62208">MRLLNTSILMLQEFIGEDIPQYAILSHRWEEEEVTFQDFQEVQNSKGDAKKGWSKIEGCRAQGAKDGYQWVWIDSCCIDKSSSAELTEAINSMFNWYRKAQVCYTYLSDVPSTTDWEEKHRQDSNFRRSKWFTRGWTLQELLAPEDLKFFTDDWVTIGTKDSLQPLLSEITGIFDFKKFGQASIAQKMSWASKRETTRIEDRAYSLMGLFGVNMPPLYGEGEKAFLRLQLEIMRSSDDESLFAWKDSQGSNGGLLARSPTAFQHSGNVFRLDYDYDTPAYSMTNKGLRIEARLLTSDDPESLMETVDDTFFLGLQCVRKYEGSGRASRLAVRLRRIKGDQFSRITPGELIILDPGQQKALENRPHLKTRETVFHIKQREDSDQTFVGPFTFLIPTEPLLEKGFSVSQRYLSNRIRSQWVEDLPGWEKLITDKLTNAGVTAALMFSRNRGDRRTGLGLKWETSDSFVLIVDIYEGYRTVGINVLKDQLSLKKFMGSFERILNGPWSMRQILLRSGQRITVDSVKSTEEAQGQSYTIYLSFAE</sequence>
<dbReference type="OrthoDB" id="674604at2759"/>
<evidence type="ECO:0000313" key="4">
    <source>
        <dbReference type="Proteomes" id="UP000184330"/>
    </source>
</evidence>
<dbReference type="EMBL" id="FJOG01000031">
    <property type="protein sequence ID" value="CZR65466.1"/>
    <property type="molecule type" value="Genomic_DNA"/>
</dbReference>
<dbReference type="InterPro" id="IPR010730">
    <property type="entry name" value="HET"/>
</dbReference>
<organism evidence="3 4">
    <name type="scientific">Phialocephala subalpina</name>
    <dbReference type="NCBI Taxonomy" id="576137"/>
    <lineage>
        <taxon>Eukaryota</taxon>
        <taxon>Fungi</taxon>
        <taxon>Dikarya</taxon>
        <taxon>Ascomycota</taxon>
        <taxon>Pezizomycotina</taxon>
        <taxon>Leotiomycetes</taxon>
        <taxon>Helotiales</taxon>
        <taxon>Mollisiaceae</taxon>
        <taxon>Phialocephala</taxon>
        <taxon>Phialocephala fortinii species complex</taxon>
    </lineage>
</organism>
<dbReference type="PANTHER" id="PTHR10622:SF10">
    <property type="entry name" value="HET DOMAIN-CONTAINING PROTEIN"/>
    <property type="match status" value="1"/>
</dbReference>
<name>A0A1L7XKK6_9HELO</name>
<evidence type="ECO:0000259" key="2">
    <source>
        <dbReference type="Pfam" id="PF26640"/>
    </source>
</evidence>
<keyword evidence="4" id="KW-1185">Reference proteome</keyword>
<protein>
    <submittedName>
        <fullName evidence="3">Uncharacterized protein</fullName>
    </submittedName>
</protein>
<feature type="domain" description="Heterokaryon incompatibility" evidence="1">
    <location>
        <begin position="22"/>
        <end position="109"/>
    </location>
</feature>
<feature type="domain" description="DUF8212" evidence="2">
    <location>
        <begin position="223"/>
        <end position="248"/>
    </location>
</feature>
<dbReference type="Proteomes" id="UP000184330">
    <property type="component" value="Unassembled WGS sequence"/>
</dbReference>
<accession>A0A1L7XKK6</accession>
<reference evidence="3 4" key="1">
    <citation type="submission" date="2016-03" db="EMBL/GenBank/DDBJ databases">
        <authorList>
            <person name="Ploux O."/>
        </authorList>
    </citation>
    <scope>NUCLEOTIDE SEQUENCE [LARGE SCALE GENOMIC DNA]</scope>
    <source>
        <strain evidence="3 4">UAMH 11012</strain>
    </source>
</reference>
<proteinExistence type="predicted"/>
<evidence type="ECO:0000259" key="1">
    <source>
        <dbReference type="Pfam" id="PF06985"/>
    </source>
</evidence>
<dbReference type="AlphaFoldDB" id="A0A1L7XKK6"/>
<dbReference type="PANTHER" id="PTHR10622">
    <property type="entry name" value="HET DOMAIN-CONTAINING PROTEIN"/>
    <property type="match status" value="1"/>
</dbReference>
<dbReference type="Pfam" id="PF06985">
    <property type="entry name" value="HET"/>
    <property type="match status" value="1"/>
</dbReference>
<dbReference type="InterPro" id="IPR058525">
    <property type="entry name" value="DUF8212"/>
</dbReference>
<dbReference type="Pfam" id="PF26640">
    <property type="entry name" value="DUF8212"/>
    <property type="match status" value="1"/>
</dbReference>
<gene>
    <name evidence="3" type="ORF">PAC_15366</name>
</gene>
<evidence type="ECO:0000313" key="3">
    <source>
        <dbReference type="EMBL" id="CZR65466.1"/>
    </source>
</evidence>